<sequence>MILKRLLVCIFEAWIQKLLFKHAFRLIGVRNDAGCIPNANLFTQSGTRNSHVARNGARLATRVLYNLLWKVQIPAMKGHLVRIGARGQVAAVGGGVGIALWGRLAGCEQLGPCGHRCQRQPR</sequence>
<organism evidence="1 2">
    <name type="scientific">Longimonas halophila</name>
    <dbReference type="NCBI Taxonomy" id="1469170"/>
    <lineage>
        <taxon>Bacteria</taxon>
        <taxon>Pseudomonadati</taxon>
        <taxon>Rhodothermota</taxon>
        <taxon>Rhodothermia</taxon>
        <taxon>Rhodothermales</taxon>
        <taxon>Salisaetaceae</taxon>
        <taxon>Longimonas</taxon>
    </lineage>
</organism>
<evidence type="ECO:0000313" key="2">
    <source>
        <dbReference type="Proteomes" id="UP000221024"/>
    </source>
</evidence>
<keyword evidence="2" id="KW-1185">Reference proteome</keyword>
<accession>A0A2H3NN07</accession>
<evidence type="ECO:0000313" key="1">
    <source>
        <dbReference type="EMBL" id="PEN08276.1"/>
    </source>
</evidence>
<protein>
    <submittedName>
        <fullName evidence="1">Uncharacterized protein</fullName>
    </submittedName>
</protein>
<dbReference type="Proteomes" id="UP000221024">
    <property type="component" value="Unassembled WGS sequence"/>
</dbReference>
<dbReference type="AlphaFoldDB" id="A0A2H3NN07"/>
<reference evidence="1 2" key="1">
    <citation type="submission" date="2017-10" db="EMBL/GenBank/DDBJ databases">
        <title>Draft genome of Longimonas halophila.</title>
        <authorList>
            <person name="Goh K.M."/>
            <person name="Shamsir M.S."/>
            <person name="Lim S.W."/>
        </authorList>
    </citation>
    <scope>NUCLEOTIDE SEQUENCE [LARGE SCALE GENOMIC DNA]</scope>
    <source>
        <strain evidence="1 2">KCTC 42399</strain>
    </source>
</reference>
<comment type="caution">
    <text evidence="1">The sequence shown here is derived from an EMBL/GenBank/DDBJ whole genome shotgun (WGS) entry which is preliminary data.</text>
</comment>
<gene>
    <name evidence="1" type="ORF">CRI93_03905</name>
</gene>
<dbReference type="EMBL" id="PDEP01000003">
    <property type="protein sequence ID" value="PEN08276.1"/>
    <property type="molecule type" value="Genomic_DNA"/>
</dbReference>
<proteinExistence type="predicted"/>
<name>A0A2H3NN07_9BACT</name>